<sequence>MGNSPTRGDVIVSPKRRPSRIVLLVIVLVFIQLVIAAVFFFRRNRNENAERVPAPHRRTDAIVVGGVARPAADVRGRHKQADANNTFVPGESLITRF</sequence>
<dbReference type="Proteomes" id="UP000317243">
    <property type="component" value="Unassembled WGS sequence"/>
</dbReference>
<name>A0A5C5UY25_9PLAN</name>
<evidence type="ECO:0000313" key="2">
    <source>
        <dbReference type="EMBL" id="TWT30550.1"/>
    </source>
</evidence>
<dbReference type="EMBL" id="SIHI01000099">
    <property type="protein sequence ID" value="TWT30550.1"/>
    <property type="molecule type" value="Genomic_DNA"/>
</dbReference>
<accession>A0A5C5UY25</accession>
<protein>
    <submittedName>
        <fullName evidence="2">Uncharacterized protein</fullName>
    </submittedName>
</protein>
<keyword evidence="1" id="KW-0812">Transmembrane</keyword>
<feature type="transmembrane region" description="Helical" evidence="1">
    <location>
        <begin position="20"/>
        <end position="41"/>
    </location>
</feature>
<proteinExistence type="predicted"/>
<comment type="caution">
    <text evidence="2">The sequence shown here is derived from an EMBL/GenBank/DDBJ whole genome shotgun (WGS) entry which is preliminary data.</text>
</comment>
<evidence type="ECO:0000313" key="3">
    <source>
        <dbReference type="Proteomes" id="UP000317243"/>
    </source>
</evidence>
<keyword evidence="3" id="KW-1185">Reference proteome</keyword>
<gene>
    <name evidence="2" type="ORF">KOR42_54320</name>
</gene>
<keyword evidence="1" id="KW-0472">Membrane</keyword>
<evidence type="ECO:0000256" key="1">
    <source>
        <dbReference type="SAM" id="Phobius"/>
    </source>
</evidence>
<reference evidence="2 3" key="1">
    <citation type="submission" date="2019-02" db="EMBL/GenBank/DDBJ databases">
        <title>Deep-cultivation of Planctomycetes and their phenomic and genomic characterization uncovers novel biology.</title>
        <authorList>
            <person name="Wiegand S."/>
            <person name="Jogler M."/>
            <person name="Boedeker C."/>
            <person name="Pinto D."/>
            <person name="Vollmers J."/>
            <person name="Rivas-Marin E."/>
            <person name="Kohn T."/>
            <person name="Peeters S.H."/>
            <person name="Heuer A."/>
            <person name="Rast P."/>
            <person name="Oberbeckmann S."/>
            <person name="Bunk B."/>
            <person name="Jeske O."/>
            <person name="Meyerdierks A."/>
            <person name="Storesund J.E."/>
            <person name="Kallscheuer N."/>
            <person name="Luecker S."/>
            <person name="Lage O.M."/>
            <person name="Pohl T."/>
            <person name="Merkel B.J."/>
            <person name="Hornburger P."/>
            <person name="Mueller R.-W."/>
            <person name="Bruemmer F."/>
            <person name="Labrenz M."/>
            <person name="Spormann A.M."/>
            <person name="Op Den Camp H."/>
            <person name="Overmann J."/>
            <person name="Amann R."/>
            <person name="Jetten M.S.M."/>
            <person name="Mascher T."/>
            <person name="Medema M.H."/>
            <person name="Devos D.P."/>
            <person name="Kaster A.-K."/>
            <person name="Ovreas L."/>
            <person name="Rohde M."/>
            <person name="Galperin M.Y."/>
            <person name="Jogler C."/>
        </authorList>
    </citation>
    <scope>NUCLEOTIDE SEQUENCE [LARGE SCALE GENOMIC DNA]</scope>
    <source>
        <strain evidence="2 3">KOR42</strain>
    </source>
</reference>
<dbReference type="RefSeq" id="WP_146512648.1">
    <property type="nucleotide sequence ID" value="NZ_SIHI01000099.1"/>
</dbReference>
<dbReference type="AlphaFoldDB" id="A0A5C5UY25"/>
<organism evidence="2 3">
    <name type="scientific">Thalassoglobus neptunius</name>
    <dbReference type="NCBI Taxonomy" id="1938619"/>
    <lineage>
        <taxon>Bacteria</taxon>
        <taxon>Pseudomonadati</taxon>
        <taxon>Planctomycetota</taxon>
        <taxon>Planctomycetia</taxon>
        <taxon>Planctomycetales</taxon>
        <taxon>Planctomycetaceae</taxon>
        <taxon>Thalassoglobus</taxon>
    </lineage>
</organism>
<keyword evidence="1" id="KW-1133">Transmembrane helix</keyword>